<dbReference type="SMART" id="SM00490">
    <property type="entry name" value="HELICc"/>
    <property type="match status" value="1"/>
</dbReference>
<keyword evidence="8" id="KW-0238">DNA-binding</keyword>
<dbReference type="InterPro" id="IPR002464">
    <property type="entry name" value="DNA/RNA_helicase_DEAH_CS"/>
</dbReference>
<feature type="region of interest" description="Disordered" evidence="13">
    <location>
        <begin position="1462"/>
        <end position="1552"/>
    </location>
</feature>
<dbReference type="InterPro" id="IPR032284">
    <property type="entry name" value="RecQ_Zn-bd"/>
</dbReference>
<dbReference type="Gene3D" id="1.10.150.80">
    <property type="entry name" value="HRDC domain"/>
    <property type="match status" value="1"/>
</dbReference>
<dbReference type="InterPro" id="IPR036388">
    <property type="entry name" value="WH-like_DNA-bd_sf"/>
</dbReference>
<dbReference type="GO" id="GO:0005634">
    <property type="term" value="C:nucleus"/>
    <property type="evidence" value="ECO:0007669"/>
    <property type="project" value="UniProtKB-SubCell"/>
</dbReference>
<feature type="compositionally biased region" description="Polar residues" evidence="13">
    <location>
        <begin position="356"/>
        <end position="367"/>
    </location>
</feature>
<keyword evidence="9" id="KW-0413">Isomerase</keyword>
<dbReference type="PANTHER" id="PTHR13710">
    <property type="entry name" value="DNA HELICASE RECQ FAMILY MEMBER"/>
    <property type="match status" value="1"/>
</dbReference>
<feature type="compositionally biased region" description="Polar residues" evidence="13">
    <location>
        <begin position="240"/>
        <end position="251"/>
    </location>
</feature>
<feature type="compositionally biased region" description="Polar residues" evidence="13">
    <location>
        <begin position="1215"/>
        <end position="1232"/>
    </location>
</feature>
<dbReference type="PROSITE" id="PS00690">
    <property type="entry name" value="DEAH_ATP_HELICASE"/>
    <property type="match status" value="1"/>
</dbReference>
<dbReference type="CDD" id="cd17920">
    <property type="entry name" value="DEXHc_RecQ"/>
    <property type="match status" value="1"/>
</dbReference>
<feature type="compositionally biased region" description="Low complexity" evidence="13">
    <location>
        <begin position="1509"/>
        <end position="1519"/>
    </location>
</feature>
<evidence type="ECO:0000259" key="14">
    <source>
        <dbReference type="PROSITE" id="PS50967"/>
    </source>
</evidence>
<evidence type="ECO:0000256" key="3">
    <source>
        <dbReference type="ARBA" id="ARBA00005446"/>
    </source>
</evidence>
<dbReference type="GO" id="GO:0043138">
    <property type="term" value="F:3'-5' DNA helicase activity"/>
    <property type="evidence" value="ECO:0007669"/>
    <property type="project" value="UniProtKB-EC"/>
</dbReference>
<evidence type="ECO:0000256" key="7">
    <source>
        <dbReference type="ARBA" id="ARBA00022840"/>
    </source>
</evidence>
<comment type="caution">
    <text evidence="17">The sequence shown here is derived from an EMBL/GenBank/DDBJ whole genome shotgun (WGS) entry which is preliminary data.</text>
</comment>
<feature type="compositionally biased region" description="Gly residues" evidence="13">
    <location>
        <begin position="1538"/>
        <end position="1552"/>
    </location>
</feature>
<dbReference type="GO" id="GO:0003677">
    <property type="term" value="F:DNA binding"/>
    <property type="evidence" value="ECO:0007669"/>
    <property type="project" value="UniProtKB-KW"/>
</dbReference>
<dbReference type="PANTHER" id="PTHR13710:SF153">
    <property type="entry name" value="RECQ-LIKE DNA HELICASE BLM"/>
    <property type="match status" value="1"/>
</dbReference>
<name>A0A2B7XCS1_9EURO</name>
<keyword evidence="5" id="KW-0378">Hydrolase</keyword>
<evidence type="ECO:0000259" key="16">
    <source>
        <dbReference type="PROSITE" id="PS51194"/>
    </source>
</evidence>
<keyword evidence="18" id="KW-1185">Reference proteome</keyword>
<dbReference type="PROSITE" id="PS50967">
    <property type="entry name" value="HRDC"/>
    <property type="match status" value="1"/>
</dbReference>
<dbReference type="PROSITE" id="PS51192">
    <property type="entry name" value="HELICASE_ATP_BIND_1"/>
    <property type="match status" value="1"/>
</dbReference>
<dbReference type="Pfam" id="PF00270">
    <property type="entry name" value="DEAD"/>
    <property type="match status" value="1"/>
</dbReference>
<feature type="compositionally biased region" description="Basic and acidic residues" evidence="13">
    <location>
        <begin position="171"/>
        <end position="180"/>
    </location>
</feature>
<evidence type="ECO:0000313" key="17">
    <source>
        <dbReference type="EMBL" id="PGH06447.1"/>
    </source>
</evidence>
<feature type="compositionally biased region" description="Polar residues" evidence="13">
    <location>
        <begin position="98"/>
        <end position="115"/>
    </location>
</feature>
<feature type="compositionally biased region" description="Acidic residues" evidence="13">
    <location>
        <begin position="1268"/>
        <end position="1279"/>
    </location>
</feature>
<feature type="domain" description="Helicase ATP-binding" evidence="15">
    <location>
        <begin position="702"/>
        <end position="883"/>
    </location>
</feature>
<dbReference type="InterPro" id="IPR002121">
    <property type="entry name" value="HRDC_dom"/>
</dbReference>
<dbReference type="EMBL" id="PDNB01000117">
    <property type="protein sequence ID" value="PGH06447.1"/>
    <property type="molecule type" value="Genomic_DNA"/>
</dbReference>
<accession>A0A2B7XCS1</accession>
<feature type="region of interest" description="Disordered" evidence="13">
    <location>
        <begin position="219"/>
        <end position="389"/>
    </location>
</feature>
<feature type="domain" description="HRDC" evidence="14">
    <location>
        <begin position="1311"/>
        <end position="1394"/>
    </location>
</feature>
<evidence type="ECO:0000256" key="4">
    <source>
        <dbReference type="ARBA" id="ARBA00022741"/>
    </source>
</evidence>
<feature type="compositionally biased region" description="Polar residues" evidence="13">
    <location>
        <begin position="1241"/>
        <end position="1252"/>
    </location>
</feature>
<keyword evidence="4" id="KW-0547">Nucleotide-binding</keyword>
<dbReference type="SMART" id="SM00956">
    <property type="entry name" value="RQC"/>
    <property type="match status" value="1"/>
</dbReference>
<dbReference type="SUPFAM" id="SSF47819">
    <property type="entry name" value="HRDC-like"/>
    <property type="match status" value="1"/>
</dbReference>
<dbReference type="Pfam" id="PF00271">
    <property type="entry name" value="Helicase_C"/>
    <property type="match status" value="1"/>
</dbReference>
<dbReference type="Pfam" id="PF09382">
    <property type="entry name" value="RQC"/>
    <property type="match status" value="1"/>
</dbReference>
<evidence type="ECO:0000259" key="15">
    <source>
        <dbReference type="PROSITE" id="PS51192"/>
    </source>
</evidence>
<evidence type="ECO:0000256" key="13">
    <source>
        <dbReference type="SAM" id="MobiDB-lite"/>
    </source>
</evidence>
<evidence type="ECO:0000256" key="6">
    <source>
        <dbReference type="ARBA" id="ARBA00022806"/>
    </source>
</evidence>
<gene>
    <name evidence="17" type="ORF">AJ79_06537</name>
</gene>
<keyword evidence="10" id="KW-0539">Nucleus</keyword>
<dbReference type="Gene3D" id="3.40.50.300">
    <property type="entry name" value="P-loop containing nucleotide triphosphate hydrolases"/>
    <property type="match status" value="2"/>
</dbReference>
<feature type="compositionally biased region" description="Low complexity" evidence="13">
    <location>
        <begin position="1472"/>
        <end position="1490"/>
    </location>
</feature>
<dbReference type="GO" id="GO:0005737">
    <property type="term" value="C:cytoplasm"/>
    <property type="evidence" value="ECO:0007669"/>
    <property type="project" value="TreeGrafter"/>
</dbReference>
<reference evidence="17 18" key="1">
    <citation type="submission" date="2017-10" db="EMBL/GenBank/DDBJ databases">
        <title>Comparative genomics in systemic dimorphic fungi from Ajellomycetaceae.</title>
        <authorList>
            <person name="Munoz J.F."/>
            <person name="Mcewen J.G."/>
            <person name="Clay O.K."/>
            <person name="Cuomo C.A."/>
        </authorList>
    </citation>
    <scope>NUCLEOTIDE SEQUENCE [LARGE SCALE GENOMIC DNA]</scope>
    <source>
        <strain evidence="17 18">UAMH5409</strain>
    </source>
</reference>
<evidence type="ECO:0000256" key="10">
    <source>
        <dbReference type="ARBA" id="ARBA00023242"/>
    </source>
</evidence>
<dbReference type="GO" id="GO:0006260">
    <property type="term" value="P:DNA replication"/>
    <property type="evidence" value="ECO:0007669"/>
    <property type="project" value="InterPro"/>
</dbReference>
<dbReference type="FunFam" id="3.40.50.300:FF:000537">
    <property type="entry name" value="Bloom syndrome RecQ-like helicase"/>
    <property type="match status" value="1"/>
</dbReference>
<evidence type="ECO:0000256" key="5">
    <source>
        <dbReference type="ARBA" id="ARBA00022801"/>
    </source>
</evidence>
<dbReference type="GO" id="GO:0009378">
    <property type="term" value="F:four-way junction helicase activity"/>
    <property type="evidence" value="ECO:0007669"/>
    <property type="project" value="TreeGrafter"/>
</dbReference>
<evidence type="ECO:0000256" key="1">
    <source>
        <dbReference type="ARBA" id="ARBA00001947"/>
    </source>
</evidence>
<dbReference type="InterPro" id="IPR004589">
    <property type="entry name" value="DNA_helicase_ATP-dep_RecQ"/>
</dbReference>
<dbReference type="InterPro" id="IPR001650">
    <property type="entry name" value="Helicase_C-like"/>
</dbReference>
<evidence type="ECO:0000256" key="9">
    <source>
        <dbReference type="ARBA" id="ARBA00023235"/>
    </source>
</evidence>
<dbReference type="InterPro" id="IPR018982">
    <property type="entry name" value="RQC_domain"/>
</dbReference>
<dbReference type="GO" id="GO:0005524">
    <property type="term" value="F:ATP binding"/>
    <property type="evidence" value="ECO:0007669"/>
    <property type="project" value="UniProtKB-KW"/>
</dbReference>
<keyword evidence="7" id="KW-0067">ATP-binding</keyword>
<dbReference type="InterPro" id="IPR011545">
    <property type="entry name" value="DEAD/DEAH_box_helicase_dom"/>
</dbReference>
<keyword evidence="6" id="KW-0347">Helicase</keyword>
<evidence type="ECO:0000313" key="18">
    <source>
        <dbReference type="Proteomes" id="UP000223968"/>
    </source>
</evidence>
<feature type="compositionally biased region" description="Low complexity" evidence="13">
    <location>
        <begin position="374"/>
        <end position="389"/>
    </location>
</feature>
<feature type="region of interest" description="Disordered" evidence="13">
    <location>
        <begin position="642"/>
        <end position="675"/>
    </location>
</feature>
<dbReference type="Pfam" id="PF00570">
    <property type="entry name" value="HRDC"/>
    <property type="match status" value="1"/>
</dbReference>
<dbReference type="InterPro" id="IPR027417">
    <property type="entry name" value="P-loop_NTPase"/>
</dbReference>
<evidence type="ECO:0000256" key="8">
    <source>
        <dbReference type="ARBA" id="ARBA00023125"/>
    </source>
</evidence>
<dbReference type="InterPro" id="IPR044876">
    <property type="entry name" value="HRDC_dom_sf"/>
</dbReference>
<dbReference type="GO" id="GO:0016787">
    <property type="term" value="F:hydrolase activity"/>
    <property type="evidence" value="ECO:0007669"/>
    <property type="project" value="UniProtKB-KW"/>
</dbReference>
<dbReference type="Gene3D" id="1.10.10.10">
    <property type="entry name" value="Winged helix-like DNA-binding domain superfamily/Winged helix DNA-binding domain"/>
    <property type="match status" value="1"/>
</dbReference>
<feature type="region of interest" description="Disordered" evidence="13">
    <location>
        <begin position="96"/>
        <end position="180"/>
    </location>
</feature>
<comment type="similarity">
    <text evidence="3">Belongs to the helicase family. RecQ subfamily.</text>
</comment>
<protein>
    <recommendedName>
        <fullName evidence="12">DNA 3'-5' helicase</fullName>
        <ecNumber evidence="12">5.6.2.4</ecNumber>
    </recommendedName>
</protein>
<dbReference type="InterPro" id="IPR010997">
    <property type="entry name" value="HRDC-like_sf"/>
</dbReference>
<dbReference type="EC" id="5.6.2.4" evidence="12"/>
<dbReference type="Proteomes" id="UP000223968">
    <property type="component" value="Unassembled WGS sequence"/>
</dbReference>
<dbReference type="InterPro" id="IPR014001">
    <property type="entry name" value="Helicase_ATP-bd"/>
</dbReference>
<dbReference type="SUPFAM" id="SSF52540">
    <property type="entry name" value="P-loop containing nucleoside triphosphate hydrolases"/>
    <property type="match status" value="1"/>
</dbReference>
<evidence type="ECO:0000256" key="12">
    <source>
        <dbReference type="ARBA" id="ARBA00034808"/>
    </source>
</evidence>
<comment type="cofactor">
    <cofactor evidence="1">
        <name>Zn(2+)</name>
        <dbReference type="ChEBI" id="CHEBI:29105"/>
    </cofactor>
</comment>
<dbReference type="GO" id="GO:0005694">
    <property type="term" value="C:chromosome"/>
    <property type="evidence" value="ECO:0007669"/>
    <property type="project" value="TreeGrafter"/>
</dbReference>
<dbReference type="SUPFAM" id="SSF46785">
    <property type="entry name" value="Winged helix' DNA-binding domain"/>
    <property type="match status" value="1"/>
</dbReference>
<dbReference type="NCBIfam" id="TIGR00614">
    <property type="entry name" value="recQ_fam"/>
    <property type="match status" value="1"/>
</dbReference>
<dbReference type="CDD" id="cd18794">
    <property type="entry name" value="SF2_C_RecQ"/>
    <property type="match status" value="1"/>
</dbReference>
<dbReference type="Pfam" id="PF16124">
    <property type="entry name" value="RecQ_Zn_bind"/>
    <property type="match status" value="1"/>
</dbReference>
<proteinExistence type="inferred from homology"/>
<dbReference type="PROSITE" id="PS51194">
    <property type="entry name" value="HELICASE_CTER"/>
    <property type="match status" value="1"/>
</dbReference>
<feature type="compositionally biased region" description="Basic and acidic residues" evidence="13">
    <location>
        <begin position="1281"/>
        <end position="1306"/>
    </location>
</feature>
<feature type="domain" description="Helicase C-terminal" evidence="16">
    <location>
        <begin position="907"/>
        <end position="1056"/>
    </location>
</feature>
<sequence length="1552" mass="172041">MTKHNLQDHLSWLLNRGPVLPPLLVPQAHTTAAQNTTGQSATGFPEIFDEAITVNNAVIPAIEPTGHGSGSQNAKVEEADNGFELISDEDMARLQFAPPSSTKPRMLSSSITQKPLASPGTPSELKKNHSFPGPDVNHSRTKSNTRVRSDAHYTPALTSPRPLSRQTTYPRDTKTSSAKHVDAIDLTGDFGHHTSSSGTIEAFGEPERIWREDYAFRPEPLGSRGVKRKSDEYGADLKSTRGQLSRSQTPKSPIKSVNKLSDARGRKTHSNSTRTPPLYTVVGDSEDSEGGIDAFNLDNEEGYQSPPHSINGHGLYPQLSRQRDNRQDRNRRKNLPALDRAGSSDASRLASAVPSPVQQHTPISNVQRSEERGNISGSSISHGTSSFQGSQDPTLIRFLALPPGSIGDLLSTLKTVRSENAEAAYQRAMVGDDASDLVRENRALISRIQALERLQDEQKSYTLLLGKQGDLKRRIIQSVEQAALPPDVVEARELERQRQERETRMVDLIEQSRILSSDSNLIAGGSGTPNQNVLITGTQLPNQRPSDVPKSFASLDSASRLSDITQPPPQLLPPIFARPETPPRLNTATSPLYGKDDDEFMLDNDDLFSRNMGTPAASDLPDFDNDADDLDMLEAAEHFENQWSGSTHNHAFGGQNTRRETTSSAKKPPPELLQHPWSKDVKSALLHRFELNGFRPNQLEAINATLSGKDAFVLMPTGGGKSLCYQLPSVINSGTTKGVTVVISPLLSLMEDQVFHLQDKHIQAFLLNGDVSKEHKNLLYSHLCRHDVEKFIQLLYVTPEMVNKNGALLDSLRRLHDRGKLARIVIDEAHCVSQWGHDFRPDYKELGNTRAKFPGIPLMALTATATENVKVDVLHNLGMRGAKVFVQSFNRPNLIYEVRKKPKGAALIESIAKTIKDSYNGQAGIIYCLSRKSCERVAEQLRVTHEIKAAHYHAGLPSEDRKIIQRNWQCGKHNVIVATIAFGMGIDKPDVRFVIHHSIPKSLEGYYQETGRAGRDGKRSGCYLYYGFQDSGSIRNMIDMGEGSAQQKKRQHQMLTQVIQFCENESDCRRVQILTYFSEKFQAAHCNRSCDNCKSGLTFEKKDFTDLAASAVNLVGRLESQRVTTLYCVDIFRGTTKKFADPAHKSFPEFGIGADLDRNDVQRLFSNLLCEEALKEENVINNANFATQYVQLGPMAEQFRRRRRPLTLLIRASPKDQNTSTARPTAPRSNGTGVRAAGNEYPQSTNVSSPIQESLRRRNLGWRSGEQDILEDDEDESDGFEPIREAGMHDRPTKRDLGPPITDDGKLSRLNPLQSIIVDEFMFYAKNTCHEIMMKKSLRDQPFPDAILREMAISLPEDKKQLLKIPNIDPDKVERYGTQFLRLIRRAEDRYQELQAERERDGSPIHDPNHENVINISSDSEMGPDDDFGDFVNDMQIFSSPLQEGNSHFEEDPEVAAFNARMSQVPPPNNPGPVSGPSRRGGSSSYRSGRGYSGKKFYKHRATGGGSGPASSSKKSANPRSKKRAQSSSSRPSKRGGSSSGSRGGGIGMMPT</sequence>
<dbReference type="STRING" id="1447875.A0A2B7XCS1"/>
<dbReference type="GO" id="GO:0000724">
    <property type="term" value="P:double-strand break repair via homologous recombination"/>
    <property type="evidence" value="ECO:0007669"/>
    <property type="project" value="TreeGrafter"/>
</dbReference>
<feature type="region of interest" description="Disordered" evidence="13">
    <location>
        <begin position="1211"/>
        <end position="1306"/>
    </location>
</feature>
<dbReference type="FunFam" id="3.40.50.300:FF:001975">
    <property type="entry name" value="ATP-dependent DNA helicase"/>
    <property type="match status" value="1"/>
</dbReference>
<comment type="subcellular location">
    <subcellularLocation>
        <location evidence="2">Nucleus</location>
    </subcellularLocation>
</comment>
<evidence type="ECO:0000256" key="11">
    <source>
        <dbReference type="ARBA" id="ARBA00034617"/>
    </source>
</evidence>
<dbReference type="OrthoDB" id="10261556at2759"/>
<dbReference type="InterPro" id="IPR036390">
    <property type="entry name" value="WH_DNA-bd_sf"/>
</dbReference>
<comment type="catalytic activity">
    <reaction evidence="11">
        <text>Couples ATP hydrolysis with the unwinding of duplex DNA by translocating in the 3'-5' direction.</text>
        <dbReference type="EC" id="5.6.2.4"/>
    </reaction>
</comment>
<feature type="compositionally biased region" description="Low complexity" evidence="13">
    <location>
        <begin position="1526"/>
        <end position="1537"/>
    </location>
</feature>
<dbReference type="SMART" id="SM00487">
    <property type="entry name" value="DEXDc"/>
    <property type="match status" value="1"/>
</dbReference>
<evidence type="ECO:0000256" key="2">
    <source>
        <dbReference type="ARBA" id="ARBA00004123"/>
    </source>
</evidence>
<organism evidence="17 18">
    <name type="scientific">Helicocarpus griseus UAMH5409</name>
    <dbReference type="NCBI Taxonomy" id="1447875"/>
    <lineage>
        <taxon>Eukaryota</taxon>
        <taxon>Fungi</taxon>
        <taxon>Dikarya</taxon>
        <taxon>Ascomycota</taxon>
        <taxon>Pezizomycotina</taxon>
        <taxon>Eurotiomycetes</taxon>
        <taxon>Eurotiomycetidae</taxon>
        <taxon>Onygenales</taxon>
        <taxon>Ajellomycetaceae</taxon>
        <taxon>Helicocarpus</taxon>
    </lineage>
</organism>